<dbReference type="RefSeq" id="WP_088254184.1">
    <property type="nucleotide sequence ID" value="NZ_NIDE01000004.1"/>
</dbReference>
<evidence type="ECO:0000256" key="6">
    <source>
        <dbReference type="ARBA" id="ARBA00047615"/>
    </source>
</evidence>
<evidence type="ECO:0000256" key="8">
    <source>
        <dbReference type="HAMAP-Rule" id="MF_00238"/>
    </source>
</evidence>
<dbReference type="EMBL" id="NIDE01000004">
    <property type="protein sequence ID" value="OWK43325.1"/>
    <property type="molecule type" value="Genomic_DNA"/>
</dbReference>
<name>A0A225E3R1_9BACT</name>
<dbReference type="CDD" id="cd02020">
    <property type="entry name" value="CMPK"/>
    <property type="match status" value="1"/>
</dbReference>
<sequence>MIITIDGYAGSGKSTAAVRLAAALGFRLLNTGAMYRATAYELGRRGVDIDANPRDTAAIAWIVADFVFEMTEAAVILNGVDVTPFVYTEAMGRAASRVGTFLEVREKLKAEQRRIADDLDVVCEGRDQGTAVFPHAPVKFFFTASAETRARRRAAQDGVDLAADAGALATLIDQIAARDRQDEIRPIDPLRRADDAEAIDTSHADLDQILNHMMEVVARCRSRR</sequence>
<comment type="catalytic activity">
    <reaction evidence="7 8">
        <text>CMP + ATP = CDP + ADP</text>
        <dbReference type="Rhea" id="RHEA:11600"/>
        <dbReference type="ChEBI" id="CHEBI:30616"/>
        <dbReference type="ChEBI" id="CHEBI:58069"/>
        <dbReference type="ChEBI" id="CHEBI:60377"/>
        <dbReference type="ChEBI" id="CHEBI:456216"/>
        <dbReference type="EC" id="2.7.4.25"/>
    </reaction>
</comment>
<dbReference type="GO" id="GO:0005737">
    <property type="term" value="C:cytoplasm"/>
    <property type="evidence" value="ECO:0007669"/>
    <property type="project" value="UniProtKB-SubCell"/>
</dbReference>
<accession>A0A225E3R1</accession>
<keyword evidence="5 8" id="KW-0067">ATP-binding</keyword>
<dbReference type="EC" id="2.7.4.25" evidence="8"/>
<evidence type="ECO:0000256" key="3">
    <source>
        <dbReference type="ARBA" id="ARBA00022741"/>
    </source>
</evidence>
<evidence type="ECO:0000256" key="1">
    <source>
        <dbReference type="ARBA" id="ARBA00009427"/>
    </source>
</evidence>
<evidence type="ECO:0000313" key="11">
    <source>
        <dbReference type="Proteomes" id="UP000214646"/>
    </source>
</evidence>
<reference evidence="11" key="1">
    <citation type="submission" date="2017-06" db="EMBL/GenBank/DDBJ databases">
        <title>Genome analysis of Fimbriiglobus ruber SP5, the first member of the order Planctomycetales with confirmed chitinolytic capability.</title>
        <authorList>
            <person name="Ravin N.V."/>
            <person name="Rakitin A.L."/>
            <person name="Ivanova A.A."/>
            <person name="Beletsky A.V."/>
            <person name="Kulichevskaya I.S."/>
            <person name="Mardanov A.V."/>
            <person name="Dedysh S.N."/>
        </authorList>
    </citation>
    <scope>NUCLEOTIDE SEQUENCE [LARGE SCALE GENOMIC DNA]</scope>
    <source>
        <strain evidence="11">SP5</strain>
    </source>
</reference>
<dbReference type="InterPro" id="IPR027417">
    <property type="entry name" value="P-loop_NTPase"/>
</dbReference>
<dbReference type="SUPFAM" id="SSF52540">
    <property type="entry name" value="P-loop containing nucleoside triphosphate hydrolases"/>
    <property type="match status" value="1"/>
</dbReference>
<dbReference type="InterPro" id="IPR011994">
    <property type="entry name" value="Cytidylate_kinase_dom"/>
</dbReference>
<keyword evidence="2 8" id="KW-0808">Transferase</keyword>
<proteinExistence type="inferred from homology"/>
<comment type="subcellular location">
    <subcellularLocation>
        <location evidence="8">Cytoplasm</location>
    </subcellularLocation>
</comment>
<dbReference type="Proteomes" id="UP000214646">
    <property type="component" value="Unassembled WGS sequence"/>
</dbReference>
<dbReference type="GO" id="GO:0006220">
    <property type="term" value="P:pyrimidine nucleotide metabolic process"/>
    <property type="evidence" value="ECO:0007669"/>
    <property type="project" value="UniProtKB-UniRule"/>
</dbReference>
<evidence type="ECO:0000256" key="4">
    <source>
        <dbReference type="ARBA" id="ARBA00022777"/>
    </source>
</evidence>
<organism evidence="10 11">
    <name type="scientific">Fimbriiglobus ruber</name>
    <dbReference type="NCBI Taxonomy" id="1908690"/>
    <lineage>
        <taxon>Bacteria</taxon>
        <taxon>Pseudomonadati</taxon>
        <taxon>Planctomycetota</taxon>
        <taxon>Planctomycetia</taxon>
        <taxon>Gemmatales</taxon>
        <taxon>Gemmataceae</taxon>
        <taxon>Fimbriiglobus</taxon>
    </lineage>
</organism>
<dbReference type="OrthoDB" id="9807434at2"/>
<dbReference type="Gene3D" id="3.40.50.300">
    <property type="entry name" value="P-loop containing nucleotide triphosphate hydrolases"/>
    <property type="match status" value="1"/>
</dbReference>
<keyword evidence="3 8" id="KW-0547">Nucleotide-binding</keyword>
<keyword evidence="4 8" id="KW-0418">Kinase</keyword>
<comment type="caution">
    <text evidence="10">The sequence shown here is derived from an EMBL/GenBank/DDBJ whole genome shotgun (WGS) entry which is preliminary data.</text>
</comment>
<comment type="catalytic activity">
    <reaction evidence="6 8">
        <text>dCMP + ATP = dCDP + ADP</text>
        <dbReference type="Rhea" id="RHEA:25094"/>
        <dbReference type="ChEBI" id="CHEBI:30616"/>
        <dbReference type="ChEBI" id="CHEBI:57566"/>
        <dbReference type="ChEBI" id="CHEBI:58593"/>
        <dbReference type="ChEBI" id="CHEBI:456216"/>
        <dbReference type="EC" id="2.7.4.25"/>
    </reaction>
</comment>
<protein>
    <recommendedName>
        <fullName evidence="8">Cytidylate kinase</fullName>
        <shortName evidence="8">CK</shortName>
        <ecNumber evidence="8">2.7.4.25</ecNumber>
    </recommendedName>
    <alternativeName>
        <fullName evidence="8">Cytidine monophosphate kinase</fullName>
        <shortName evidence="8">CMP kinase</shortName>
    </alternativeName>
</protein>
<dbReference type="GO" id="GO:0036430">
    <property type="term" value="F:CMP kinase activity"/>
    <property type="evidence" value="ECO:0007669"/>
    <property type="project" value="RHEA"/>
</dbReference>
<dbReference type="AlphaFoldDB" id="A0A225E3R1"/>
<dbReference type="InterPro" id="IPR003136">
    <property type="entry name" value="Cytidylate_kin"/>
</dbReference>
<feature type="binding site" evidence="8">
    <location>
        <begin position="7"/>
        <end position="15"/>
    </location>
    <ligand>
        <name>ATP</name>
        <dbReference type="ChEBI" id="CHEBI:30616"/>
    </ligand>
</feature>
<evidence type="ECO:0000256" key="5">
    <source>
        <dbReference type="ARBA" id="ARBA00022840"/>
    </source>
</evidence>
<feature type="domain" description="Cytidylate kinase" evidence="9">
    <location>
        <begin position="3"/>
        <end position="217"/>
    </location>
</feature>
<evidence type="ECO:0000256" key="2">
    <source>
        <dbReference type="ARBA" id="ARBA00022679"/>
    </source>
</evidence>
<dbReference type="GO" id="GO:0005524">
    <property type="term" value="F:ATP binding"/>
    <property type="evidence" value="ECO:0007669"/>
    <property type="project" value="UniProtKB-UniRule"/>
</dbReference>
<gene>
    <name evidence="8" type="primary">cmk</name>
    <name evidence="10" type="ORF">FRUB_02924</name>
</gene>
<evidence type="ECO:0000259" key="9">
    <source>
        <dbReference type="Pfam" id="PF02224"/>
    </source>
</evidence>
<evidence type="ECO:0000313" key="10">
    <source>
        <dbReference type="EMBL" id="OWK43325.1"/>
    </source>
</evidence>
<dbReference type="Pfam" id="PF02224">
    <property type="entry name" value="Cytidylate_kin"/>
    <property type="match status" value="1"/>
</dbReference>
<comment type="similarity">
    <text evidence="1 8">Belongs to the cytidylate kinase family. Type 1 subfamily.</text>
</comment>
<dbReference type="NCBIfam" id="TIGR00017">
    <property type="entry name" value="cmk"/>
    <property type="match status" value="1"/>
</dbReference>
<dbReference type="GO" id="GO:0036431">
    <property type="term" value="F:dCMP kinase activity"/>
    <property type="evidence" value="ECO:0007669"/>
    <property type="project" value="InterPro"/>
</dbReference>
<keyword evidence="11" id="KW-1185">Reference proteome</keyword>
<keyword evidence="8" id="KW-0963">Cytoplasm</keyword>
<dbReference type="HAMAP" id="MF_00238">
    <property type="entry name" value="Cytidyl_kinase_type1"/>
    <property type="match status" value="1"/>
</dbReference>
<evidence type="ECO:0000256" key="7">
    <source>
        <dbReference type="ARBA" id="ARBA00048478"/>
    </source>
</evidence>